<dbReference type="VEuPathDB" id="PiroplasmaDB:BOVATA_017850"/>
<evidence type="ECO:0000259" key="1">
    <source>
        <dbReference type="Pfam" id="PF12146"/>
    </source>
</evidence>
<protein>
    <submittedName>
        <fullName evidence="2">Lysophospholipase, putative</fullName>
    </submittedName>
</protein>
<name>A0A2H6KBC3_9APIC</name>
<dbReference type="Proteomes" id="UP000236319">
    <property type="component" value="Unassembled WGS sequence"/>
</dbReference>
<keyword evidence="3" id="KW-1185">Reference proteome</keyword>
<evidence type="ECO:0000313" key="2">
    <source>
        <dbReference type="EMBL" id="GBE60292.1"/>
    </source>
</evidence>
<sequence length="394" mass="44228">MTAVETMEEKKPGHGEVRSTMSHFRNKEGMLIRTYASIVPDAKGSIVLVHGNRCHYRAEFAAYNLRWYLDTYKIGDPNVSEVVQKELQAVFPKGAANVLKTEDSKGEKGFAIDGQSFFDLTPRFVYEGSFINKLNDLGYNVYGLDHQSHGMSEGLRGERNYYLDLENLVDDVIQFIDIIKRGQFENTEEKYTADVIGGPSQVGKVFLAGISMGGNIVLRVAQKTSIYNKDNHMFVDGLIAFAPMCDLSSYTASIGRKIQLLVTKMLACCCPAATCMVPNEKIINNMNAFFRNQDPHYFKDTQCYGVILSLIAATKKLHRNHRSYPLNLPTLVVHCDDDDTVSVKGSRVLTSKLLKDHTDLQYVELKGSVHCLTSVLYVDNIMPHVSQWLDKVNA</sequence>
<feature type="domain" description="Serine aminopeptidase S33" evidence="1">
    <location>
        <begin position="130"/>
        <end position="372"/>
    </location>
</feature>
<organism evidence="2 3">
    <name type="scientific">Babesia ovata</name>
    <dbReference type="NCBI Taxonomy" id="189622"/>
    <lineage>
        <taxon>Eukaryota</taxon>
        <taxon>Sar</taxon>
        <taxon>Alveolata</taxon>
        <taxon>Apicomplexa</taxon>
        <taxon>Aconoidasida</taxon>
        <taxon>Piroplasmida</taxon>
        <taxon>Babesiidae</taxon>
        <taxon>Babesia</taxon>
    </lineage>
</organism>
<dbReference type="RefSeq" id="XP_028866535.1">
    <property type="nucleotide sequence ID" value="XM_029010702.1"/>
</dbReference>
<dbReference type="InterPro" id="IPR022742">
    <property type="entry name" value="Hydrolase_4"/>
</dbReference>
<reference evidence="2 3" key="1">
    <citation type="journal article" date="2017" name="BMC Genomics">
        <title>Whole-genome assembly of Babesia ovata and comparative genomics between closely related pathogens.</title>
        <authorList>
            <person name="Yamagishi J."/>
            <person name="Asada M."/>
            <person name="Hakimi H."/>
            <person name="Tanaka T.Q."/>
            <person name="Sugimoto C."/>
            <person name="Kawazu S."/>
        </authorList>
    </citation>
    <scope>NUCLEOTIDE SEQUENCE [LARGE SCALE GENOMIC DNA]</scope>
    <source>
        <strain evidence="2 3">Miyake</strain>
    </source>
</reference>
<dbReference type="OrthoDB" id="2498029at2759"/>
<dbReference type="PANTHER" id="PTHR11614">
    <property type="entry name" value="PHOSPHOLIPASE-RELATED"/>
    <property type="match status" value="1"/>
</dbReference>
<dbReference type="InterPro" id="IPR029058">
    <property type="entry name" value="AB_hydrolase_fold"/>
</dbReference>
<gene>
    <name evidence="2" type="ORF">BOVATA_017850</name>
</gene>
<dbReference type="AlphaFoldDB" id="A0A2H6KBC3"/>
<dbReference type="EMBL" id="BDSA01000002">
    <property type="protein sequence ID" value="GBE60292.1"/>
    <property type="molecule type" value="Genomic_DNA"/>
</dbReference>
<comment type="caution">
    <text evidence="2">The sequence shown here is derived from an EMBL/GenBank/DDBJ whole genome shotgun (WGS) entry which is preliminary data.</text>
</comment>
<accession>A0A2H6KBC3</accession>
<dbReference type="InterPro" id="IPR051044">
    <property type="entry name" value="MAG_DAG_Lipase"/>
</dbReference>
<dbReference type="Pfam" id="PF12146">
    <property type="entry name" value="Hydrolase_4"/>
    <property type="match status" value="1"/>
</dbReference>
<dbReference type="SUPFAM" id="SSF53474">
    <property type="entry name" value="alpha/beta-Hydrolases"/>
    <property type="match status" value="1"/>
</dbReference>
<dbReference type="GeneID" id="39874062"/>
<proteinExistence type="predicted"/>
<evidence type="ECO:0000313" key="3">
    <source>
        <dbReference type="Proteomes" id="UP000236319"/>
    </source>
</evidence>
<dbReference type="Gene3D" id="3.40.50.1820">
    <property type="entry name" value="alpha/beta hydrolase"/>
    <property type="match status" value="1"/>
</dbReference>